<keyword evidence="5" id="KW-1185">Reference proteome</keyword>
<name>L0K529_9EURY</name>
<proteinExistence type="predicted"/>
<sequence length="374" mass="40068">MSSRATFGTIKRVTAILIAIAVVLAAGIVVGQAPVIFGVDEDPSASISFEDQENDGVSVGIDEVTLSDGGFVVITDGGDEPLAVSTYLEDGTHENVTVESEDNETELAGQLTATVHQDTTGDETFQYYETDGEEDQPYLEDGYPVSDTASVTLDEDEAVSDSFVVESMTAPESATTNETISVTAEVRNPTEFAQQQIVEFRLNGTVLERQILELDGGEDREVTFEVDTSGTPPGTQAIGVYTDDDGEIGEIELEFHTDPSISVVDADTDEVTVDVATPEDGFVAVEDDDELLGTSDELEAGEHENVTVEFDENASVEDDDELTAVVYEGDPDDVDDAEPLEHDDEPVEATFSIADIEAEDESDDEDDDAGDDDE</sequence>
<accession>L0K529</accession>
<dbReference type="Gene3D" id="2.60.40.10">
    <property type="entry name" value="Immunoglobulins"/>
    <property type="match status" value="1"/>
</dbReference>
<gene>
    <name evidence="4" type="ORF">Natoc_3962</name>
</gene>
<dbReference type="AlphaFoldDB" id="L0K529"/>
<dbReference type="InterPro" id="IPR013783">
    <property type="entry name" value="Ig-like_fold"/>
</dbReference>
<evidence type="ECO:0000313" key="5">
    <source>
        <dbReference type="Proteomes" id="UP000010878"/>
    </source>
</evidence>
<evidence type="ECO:0000256" key="1">
    <source>
        <dbReference type="SAM" id="MobiDB-lite"/>
    </source>
</evidence>
<dbReference type="InterPro" id="IPR011635">
    <property type="entry name" value="CARDB"/>
</dbReference>
<dbReference type="HOGENOM" id="CLU_651547_0_0_2"/>
<dbReference type="EMBL" id="CP003929">
    <property type="protein sequence ID" value="AGB39660.1"/>
    <property type="molecule type" value="Genomic_DNA"/>
</dbReference>
<protein>
    <submittedName>
        <fullName evidence="4">Cell surface protein possibly involved in adhesion with CARDB domain</fullName>
    </submittedName>
</protein>
<feature type="compositionally biased region" description="Acidic residues" evidence="1">
    <location>
        <begin position="329"/>
        <end position="347"/>
    </location>
</feature>
<dbReference type="Pfam" id="PF23951">
    <property type="entry name" value="DUF7282"/>
    <property type="match status" value="2"/>
</dbReference>
<dbReference type="KEGG" id="nou:Natoc_3962"/>
<dbReference type="GeneID" id="14403054"/>
<dbReference type="STRING" id="694430.Natoc_3962"/>
<feature type="domain" description="DUF7282" evidence="3">
    <location>
        <begin position="45"/>
        <end position="152"/>
    </location>
</feature>
<evidence type="ECO:0000259" key="2">
    <source>
        <dbReference type="Pfam" id="PF07705"/>
    </source>
</evidence>
<dbReference type="Proteomes" id="UP000010878">
    <property type="component" value="Chromosome"/>
</dbReference>
<dbReference type="eggNOG" id="arCOG07560">
    <property type="taxonomic scope" value="Archaea"/>
</dbReference>
<feature type="domain" description="DUF7282" evidence="3">
    <location>
        <begin position="260"/>
        <end position="348"/>
    </location>
</feature>
<evidence type="ECO:0000313" key="4">
    <source>
        <dbReference type="EMBL" id="AGB39660.1"/>
    </source>
</evidence>
<evidence type="ECO:0000259" key="3">
    <source>
        <dbReference type="Pfam" id="PF23951"/>
    </source>
</evidence>
<dbReference type="InterPro" id="IPR055706">
    <property type="entry name" value="Slg1/2_DUF7282"/>
</dbReference>
<feature type="domain" description="CARDB" evidence="2">
    <location>
        <begin position="163"/>
        <end position="251"/>
    </location>
</feature>
<dbReference type="OrthoDB" id="239724at2157"/>
<organism evidence="4 5">
    <name type="scientific">Natronococcus occultus SP4</name>
    <dbReference type="NCBI Taxonomy" id="694430"/>
    <lineage>
        <taxon>Archaea</taxon>
        <taxon>Methanobacteriati</taxon>
        <taxon>Methanobacteriota</taxon>
        <taxon>Stenosarchaea group</taxon>
        <taxon>Halobacteria</taxon>
        <taxon>Halobacteriales</taxon>
        <taxon>Natrialbaceae</taxon>
        <taxon>Natronococcus</taxon>
    </lineage>
</organism>
<dbReference type="RefSeq" id="WP_015323094.1">
    <property type="nucleotide sequence ID" value="NC_019974.1"/>
</dbReference>
<reference evidence="4 5" key="1">
    <citation type="submission" date="2012-11" db="EMBL/GenBank/DDBJ databases">
        <title>FINISHED of Natronococcus occultus SP4, DSM 3396.</title>
        <authorList>
            <consortium name="DOE Joint Genome Institute"/>
            <person name="Eisen J."/>
            <person name="Huntemann M."/>
            <person name="Wei C.-L."/>
            <person name="Han J."/>
            <person name="Detter J.C."/>
            <person name="Han C."/>
            <person name="Tapia R."/>
            <person name="Chen A."/>
            <person name="Kyrpides N."/>
            <person name="Mavromatis K."/>
            <person name="Markowitz V."/>
            <person name="Szeto E."/>
            <person name="Ivanova N."/>
            <person name="Mikhailova N."/>
            <person name="Ovchinnikova G."/>
            <person name="Pagani I."/>
            <person name="Pati A."/>
            <person name="Goodwin L."/>
            <person name="Nordberg H.P."/>
            <person name="Cantor M.N."/>
            <person name="Hua S.X."/>
            <person name="Woyke T."/>
            <person name="Eisen J."/>
            <person name="Klenk H.-P."/>
            <person name="Klenk H.-P."/>
        </authorList>
    </citation>
    <scope>NUCLEOTIDE SEQUENCE [LARGE SCALE GENOMIC DNA]</scope>
    <source>
        <strain evidence="4 5">SP4</strain>
    </source>
</reference>
<feature type="compositionally biased region" description="Acidic residues" evidence="1">
    <location>
        <begin position="356"/>
        <end position="374"/>
    </location>
</feature>
<dbReference type="Pfam" id="PF07705">
    <property type="entry name" value="CARDB"/>
    <property type="match status" value="1"/>
</dbReference>
<feature type="region of interest" description="Disordered" evidence="1">
    <location>
        <begin position="329"/>
        <end position="374"/>
    </location>
</feature>